<dbReference type="Gene3D" id="3.40.50.140">
    <property type="match status" value="1"/>
</dbReference>
<accession>A0ABY1HPP6</accession>
<reference evidence="1 2" key="1">
    <citation type="submission" date="2016-11" db="EMBL/GenBank/DDBJ databases">
        <authorList>
            <person name="Klemetsen T."/>
        </authorList>
    </citation>
    <scope>NUCLEOTIDE SEQUENCE [LARGE SCALE GENOMIC DNA]</scope>
    <source>
        <strain evidence="1">MT 2528</strain>
    </source>
</reference>
<comment type="caution">
    <text evidence="1">The sequence shown here is derived from an EMBL/GenBank/DDBJ whole genome shotgun (WGS) entry which is preliminary data.</text>
</comment>
<dbReference type="Proteomes" id="UP000182660">
    <property type="component" value="Unassembled WGS sequence"/>
</dbReference>
<organism evidence="1 2">
    <name type="scientific">Moritella viscosa</name>
    <dbReference type="NCBI Taxonomy" id="80854"/>
    <lineage>
        <taxon>Bacteria</taxon>
        <taxon>Pseudomonadati</taxon>
        <taxon>Pseudomonadota</taxon>
        <taxon>Gammaproteobacteria</taxon>
        <taxon>Alteromonadales</taxon>
        <taxon>Moritellaceae</taxon>
        <taxon>Moritella</taxon>
    </lineage>
</organism>
<proteinExistence type="predicted"/>
<evidence type="ECO:0000313" key="1">
    <source>
        <dbReference type="EMBL" id="SGZ04424.1"/>
    </source>
</evidence>
<evidence type="ECO:0000313" key="2">
    <source>
        <dbReference type="Proteomes" id="UP000182660"/>
    </source>
</evidence>
<dbReference type="InterPro" id="IPR023405">
    <property type="entry name" value="Topo_IA_core_domain"/>
</dbReference>
<dbReference type="SUPFAM" id="SSF56712">
    <property type="entry name" value="Prokaryotic type I DNA topoisomerase"/>
    <property type="match status" value="1"/>
</dbReference>
<sequence>MRLFIAEKPSVAKAIAAEIGVTETHRTHLICGEDVVTWCFG</sequence>
<keyword evidence="2" id="KW-1185">Reference proteome</keyword>
<protein>
    <submittedName>
        <fullName evidence="1">DNA topoisomerase</fullName>
    </submittedName>
</protein>
<name>A0ABY1HPP6_9GAMM</name>
<feature type="non-terminal residue" evidence="1">
    <location>
        <position position="41"/>
    </location>
</feature>
<gene>
    <name evidence="1" type="ORF">MT2528_4806</name>
</gene>
<dbReference type="EMBL" id="FPLJ01000147">
    <property type="protein sequence ID" value="SGZ04424.1"/>
    <property type="molecule type" value="Genomic_DNA"/>
</dbReference>